<sequence>MSRDRQRQQHSESEPRTDPSPPPTTTRQKLDNQQQDTSPTSLWDNLSQQWLTRRALREFDRRTVLLAVPVPPDRTGNEDTHSAQLKRFARYGGPSLEDLRAYLGPRTAPPQNRTMVSHQSSSGKRAKSGSEPDVPSKRKKTPVQNLRQQVLTENMAISERELNTASNTASQIQKTSAYDKNFEQHLIDHGVYPDGYDGGRDPANWEEISNRLAQPRLSLSSSSLSREEFRIFQQKNRLALNKGMVMSTVFPTLAGSAPIPNAQDLPFTNLKALTDGTITKAQPDFYDGARPAELSIHIREELGGYIVPATNTAAPCLANFFAEGKGTIGALDTAYRKALYEGALGARGVHQLRSYIGPKTLLDNNAYTITSTYSGGLLSIYCVHPALSDDSQRIDYLMTHVTGWALTGDPDQFRRGVAALRNARDWAKERREELIAAANSKAQNPNRAGSGSATEGSLSPSSNEPTLPDPAISTDELALHTAN</sequence>
<reference evidence="3" key="1">
    <citation type="journal article" date="2014" name="BMC Genomics">
        <title>Genome characteristics reveal the impact of lichenization on lichen-forming fungus Endocarpon pusillum Hedwig (Verrucariales, Ascomycota).</title>
        <authorList>
            <person name="Wang Y.-Y."/>
            <person name="Liu B."/>
            <person name="Zhang X.-Y."/>
            <person name="Zhou Q.-M."/>
            <person name="Zhang T."/>
            <person name="Li H."/>
            <person name="Yu Y.-F."/>
            <person name="Zhang X.-L."/>
            <person name="Hao X.-Y."/>
            <person name="Wang M."/>
            <person name="Wang L."/>
            <person name="Wei J.-C."/>
        </authorList>
    </citation>
    <scope>NUCLEOTIDE SEQUENCE [LARGE SCALE GENOMIC DNA]</scope>
    <source>
        <strain evidence="3">Z07020 / HMAS-L-300199</strain>
    </source>
</reference>
<feature type="region of interest" description="Disordered" evidence="1">
    <location>
        <begin position="1"/>
        <end position="46"/>
    </location>
</feature>
<name>U1GTB2_ENDPU</name>
<gene>
    <name evidence="2" type="ORF">EPUS_04608</name>
</gene>
<feature type="region of interest" description="Disordered" evidence="1">
    <location>
        <begin position="437"/>
        <end position="483"/>
    </location>
</feature>
<feature type="compositionally biased region" description="Polar residues" evidence="1">
    <location>
        <begin position="440"/>
        <end position="465"/>
    </location>
</feature>
<feature type="compositionally biased region" description="Polar residues" evidence="1">
    <location>
        <begin position="31"/>
        <end position="46"/>
    </location>
</feature>
<dbReference type="Proteomes" id="UP000019373">
    <property type="component" value="Unassembled WGS sequence"/>
</dbReference>
<protein>
    <submittedName>
        <fullName evidence="2">Uncharacterized protein</fullName>
    </submittedName>
</protein>
<dbReference type="RefSeq" id="XP_007787074.1">
    <property type="nucleotide sequence ID" value="XM_007788884.1"/>
</dbReference>
<dbReference type="OrthoDB" id="4184638at2759"/>
<organism evidence="2 3">
    <name type="scientific">Endocarpon pusillum (strain Z07020 / HMAS-L-300199)</name>
    <name type="common">Lichen-forming fungus</name>
    <dbReference type="NCBI Taxonomy" id="1263415"/>
    <lineage>
        <taxon>Eukaryota</taxon>
        <taxon>Fungi</taxon>
        <taxon>Dikarya</taxon>
        <taxon>Ascomycota</taxon>
        <taxon>Pezizomycotina</taxon>
        <taxon>Eurotiomycetes</taxon>
        <taxon>Chaetothyriomycetidae</taxon>
        <taxon>Verrucariales</taxon>
        <taxon>Verrucariaceae</taxon>
        <taxon>Endocarpon</taxon>
    </lineage>
</organism>
<dbReference type="HOGENOM" id="CLU_023878_1_0_1"/>
<dbReference type="EMBL" id="KE720802">
    <property type="protein sequence ID" value="ERF75628.1"/>
    <property type="molecule type" value="Genomic_DNA"/>
</dbReference>
<proteinExistence type="predicted"/>
<dbReference type="eggNOG" id="ENOG502SJYB">
    <property type="taxonomic scope" value="Eukaryota"/>
</dbReference>
<feature type="region of interest" description="Disordered" evidence="1">
    <location>
        <begin position="103"/>
        <end position="145"/>
    </location>
</feature>
<evidence type="ECO:0000313" key="3">
    <source>
        <dbReference type="Proteomes" id="UP000019373"/>
    </source>
</evidence>
<feature type="compositionally biased region" description="Basic and acidic residues" evidence="1">
    <location>
        <begin position="1"/>
        <end position="17"/>
    </location>
</feature>
<dbReference type="OMA" id="EGKHRAR"/>
<evidence type="ECO:0000313" key="2">
    <source>
        <dbReference type="EMBL" id="ERF75628.1"/>
    </source>
</evidence>
<accession>U1GTB2</accession>
<dbReference type="GeneID" id="19239563"/>
<feature type="compositionally biased region" description="Polar residues" evidence="1">
    <location>
        <begin position="109"/>
        <end position="123"/>
    </location>
</feature>
<evidence type="ECO:0000256" key="1">
    <source>
        <dbReference type="SAM" id="MobiDB-lite"/>
    </source>
</evidence>
<dbReference type="AlphaFoldDB" id="U1GTB2"/>
<keyword evidence="3" id="KW-1185">Reference proteome</keyword>